<dbReference type="EMBL" id="MLFK01000005">
    <property type="protein sequence ID" value="OIV42382.1"/>
    <property type="molecule type" value="Genomic_DNA"/>
</dbReference>
<dbReference type="RefSeq" id="WP_071635683.1">
    <property type="nucleotide sequence ID" value="NZ_MLFK01000005.1"/>
</dbReference>
<dbReference type="OrthoDB" id="5502211at2"/>
<comment type="caution">
    <text evidence="1">The sequence shown here is derived from an EMBL/GenBank/DDBJ whole genome shotgun (WGS) entry which is preliminary data.</text>
</comment>
<accession>A0A1J7BUJ9</accession>
<dbReference type="Proteomes" id="UP000182826">
    <property type="component" value="Unassembled WGS sequence"/>
</dbReference>
<proteinExistence type="predicted"/>
<sequence>MSYEPIFALFCERVKESIKAGTFAKLTLAKTMGDTEIKNIYFRLVLNEDNTFSISLTSRYKTEEIESIHTLDEALLVLGSYIKKPFLTALLFTTDNDVTFKVNKKNAGSIIEQPPTFKNASPVMLEMIEKGIV</sequence>
<gene>
    <name evidence="1" type="ORF">BKM63_05740</name>
</gene>
<keyword evidence="2" id="KW-1185">Reference proteome</keyword>
<organism evidence="1 2">
    <name type="scientific">Flavobacterium johnsoniae</name>
    <name type="common">Cytophaga johnsonae</name>
    <dbReference type="NCBI Taxonomy" id="986"/>
    <lineage>
        <taxon>Bacteria</taxon>
        <taxon>Pseudomonadati</taxon>
        <taxon>Bacteroidota</taxon>
        <taxon>Flavobacteriia</taxon>
        <taxon>Flavobacteriales</taxon>
        <taxon>Flavobacteriaceae</taxon>
        <taxon>Flavobacterium</taxon>
    </lineage>
</organism>
<reference evidence="1 2" key="1">
    <citation type="submission" date="2016-10" db="EMBL/GenBank/DDBJ databases">
        <title>Draft Genome Sequence of Rhizobacteria Flavobacterium johnsoniae CI04.</title>
        <authorList>
            <person name="Bravo J.I."/>
            <person name="Lozano G.L."/>
            <person name="Handelsman J."/>
        </authorList>
    </citation>
    <scope>NUCLEOTIDE SEQUENCE [LARGE SCALE GENOMIC DNA]</scope>
    <source>
        <strain evidence="1 2">CI04</strain>
    </source>
</reference>
<evidence type="ECO:0000313" key="1">
    <source>
        <dbReference type="EMBL" id="OIV42382.1"/>
    </source>
</evidence>
<protein>
    <submittedName>
        <fullName evidence="1">Uncharacterized protein</fullName>
    </submittedName>
</protein>
<dbReference type="AlphaFoldDB" id="A0A1J7BUJ9"/>
<name>A0A1J7BUJ9_FLAJO</name>
<evidence type="ECO:0000313" key="2">
    <source>
        <dbReference type="Proteomes" id="UP000182826"/>
    </source>
</evidence>